<dbReference type="SFLD" id="SFLDS00019">
    <property type="entry name" value="Glutathione_Transferase_(cytos"/>
    <property type="match status" value="1"/>
</dbReference>
<gene>
    <name evidence="4" type="ORF">EDC34_10469</name>
</gene>
<evidence type="ECO:0000259" key="3">
    <source>
        <dbReference type="PROSITE" id="PS50405"/>
    </source>
</evidence>
<protein>
    <submittedName>
        <fullName evidence="4">RNA polymerase-associated protein</fullName>
    </submittedName>
</protein>
<feature type="domain" description="GST C-terminal" evidence="3">
    <location>
        <begin position="93"/>
        <end position="212"/>
    </location>
</feature>
<evidence type="ECO:0000256" key="1">
    <source>
        <dbReference type="ARBA" id="ARBA00009929"/>
    </source>
</evidence>
<feature type="domain" description="GST N-terminal" evidence="2">
    <location>
        <begin position="10"/>
        <end position="88"/>
    </location>
</feature>
<dbReference type="Pfam" id="PF00043">
    <property type="entry name" value="GST_C"/>
    <property type="match status" value="1"/>
</dbReference>
<dbReference type="Pfam" id="PF13409">
    <property type="entry name" value="GST_N_2"/>
    <property type="match status" value="1"/>
</dbReference>
<evidence type="ECO:0000313" key="5">
    <source>
        <dbReference type="Proteomes" id="UP000295414"/>
    </source>
</evidence>
<dbReference type="InterPro" id="IPR004046">
    <property type="entry name" value="GST_C"/>
</dbReference>
<dbReference type="SUPFAM" id="SSF47616">
    <property type="entry name" value="GST C-terminal domain-like"/>
    <property type="match status" value="1"/>
</dbReference>
<dbReference type="InterPro" id="IPR036249">
    <property type="entry name" value="Thioredoxin-like_sf"/>
</dbReference>
<dbReference type="CDD" id="cd03059">
    <property type="entry name" value="GST_N_SspA"/>
    <property type="match status" value="1"/>
</dbReference>
<dbReference type="GO" id="GO:0005737">
    <property type="term" value="C:cytoplasm"/>
    <property type="evidence" value="ECO:0007669"/>
    <property type="project" value="TreeGrafter"/>
</dbReference>
<accession>A0A4R3N5Q0</accession>
<dbReference type="Proteomes" id="UP000295414">
    <property type="component" value="Unassembled WGS sequence"/>
</dbReference>
<keyword evidence="5" id="KW-1185">Reference proteome</keyword>
<comment type="caution">
    <text evidence="4">The sequence shown here is derived from an EMBL/GenBank/DDBJ whole genome shotgun (WGS) entry which is preliminary data.</text>
</comment>
<dbReference type="EMBL" id="SMAP01000004">
    <property type="protein sequence ID" value="TCT24385.1"/>
    <property type="molecule type" value="Genomic_DNA"/>
</dbReference>
<dbReference type="InterPro" id="IPR050983">
    <property type="entry name" value="GST_Omega/HSP26"/>
</dbReference>
<dbReference type="InterPro" id="IPR034342">
    <property type="entry name" value="SspA_C"/>
</dbReference>
<evidence type="ECO:0000313" key="4">
    <source>
        <dbReference type="EMBL" id="TCT24385.1"/>
    </source>
</evidence>
<dbReference type="Gene3D" id="1.20.1050.10">
    <property type="match status" value="1"/>
</dbReference>
<dbReference type="PROSITE" id="PS50404">
    <property type="entry name" value="GST_NTER"/>
    <property type="match status" value="1"/>
</dbReference>
<evidence type="ECO:0000259" key="2">
    <source>
        <dbReference type="PROSITE" id="PS50404"/>
    </source>
</evidence>
<organism evidence="4 5">
    <name type="scientific">Thermomonas haemolytica</name>
    <dbReference type="NCBI Taxonomy" id="141949"/>
    <lineage>
        <taxon>Bacteria</taxon>
        <taxon>Pseudomonadati</taxon>
        <taxon>Pseudomonadota</taxon>
        <taxon>Gammaproteobacteria</taxon>
        <taxon>Lysobacterales</taxon>
        <taxon>Lysobacteraceae</taxon>
        <taxon>Thermomonas</taxon>
    </lineage>
</organism>
<dbReference type="Gene3D" id="3.40.30.10">
    <property type="entry name" value="Glutaredoxin"/>
    <property type="match status" value="1"/>
</dbReference>
<dbReference type="PANTHER" id="PTHR43968:SF6">
    <property type="entry name" value="GLUTATHIONE S-TRANSFERASE OMEGA"/>
    <property type="match status" value="1"/>
</dbReference>
<dbReference type="AlphaFoldDB" id="A0A4R3N5Q0"/>
<name>A0A4R3N5Q0_9GAMM</name>
<comment type="similarity">
    <text evidence="1">Belongs to the GST superfamily. HSP26 family.</text>
</comment>
<dbReference type="SFLD" id="SFLDG00358">
    <property type="entry name" value="Main_(cytGST)"/>
    <property type="match status" value="1"/>
</dbReference>
<dbReference type="InterPro" id="IPR004045">
    <property type="entry name" value="Glutathione_S-Trfase_N"/>
</dbReference>
<dbReference type="SUPFAM" id="SSF52833">
    <property type="entry name" value="Thioredoxin-like"/>
    <property type="match status" value="1"/>
</dbReference>
<dbReference type="PANTHER" id="PTHR43968">
    <property type="match status" value="1"/>
</dbReference>
<proteinExistence type="inferred from homology"/>
<sequence>MMAVSPRMRNALTLFSAVDDVLCHRVRLVLAAKGVAYDLIPVDPQNPPEDLIDLNPYHSVPTLVERDLVLYAASVVSEYLDERYPHPPLMPVDPLSRARLRLAMLRIEHDWVPQVQAIQFGNKQQAEAGRKRLKELLTAALPLFKASKFFLNGEMSLADCAMAPIIWRLDALGVPLPKDGKAIEDYGNRIFRNPGFERSLTPQEKHLRELPA</sequence>
<dbReference type="InterPro" id="IPR034341">
    <property type="entry name" value="SspA_N"/>
</dbReference>
<reference evidence="4 5" key="1">
    <citation type="submission" date="2019-03" db="EMBL/GenBank/DDBJ databases">
        <title>Genomic Encyclopedia of Type Strains, Phase IV (KMG-IV): sequencing the most valuable type-strain genomes for metagenomic binning, comparative biology and taxonomic classification.</title>
        <authorList>
            <person name="Goeker M."/>
        </authorList>
    </citation>
    <scope>NUCLEOTIDE SEQUENCE [LARGE SCALE GENOMIC DNA]</scope>
    <source>
        <strain evidence="4 5">DSM 13605</strain>
    </source>
</reference>
<dbReference type="InterPro" id="IPR036282">
    <property type="entry name" value="Glutathione-S-Trfase_C_sf"/>
</dbReference>
<dbReference type="PROSITE" id="PS50405">
    <property type="entry name" value="GST_CTER"/>
    <property type="match status" value="1"/>
</dbReference>
<dbReference type="InterPro" id="IPR010987">
    <property type="entry name" value="Glutathione-S-Trfase_C-like"/>
</dbReference>
<dbReference type="CDD" id="cd03186">
    <property type="entry name" value="GST_C_SspA"/>
    <property type="match status" value="1"/>
</dbReference>
<dbReference type="InterPro" id="IPR040079">
    <property type="entry name" value="Glutathione_S-Trfase"/>
</dbReference>